<dbReference type="PROSITE" id="PS50209">
    <property type="entry name" value="CARD"/>
    <property type="match status" value="1"/>
</dbReference>
<sequence length="452" mass="52147">MDDRERSILRRSRSLFIRDLVDVVTVCDRLYQREVLSEGMKNEILSETTRENQIRTLMDIIPKRGQKAYGAFYDVLEETYQYNLASILYPGGRPNTTPYPPKAAVEPRQYVGLPKTPLHNWLTGAKREPMESIGEFQAHRKPVESLDDDLVVPSTELHPEHHKSLKEKDFRKLRTTEEDFVFPYDWPSEQNHAQSMDFQIRLSQRPQGDSKEDELAVYRMKEATRGRLVIINNFLFGDEVDKERMARSQQDATSLDVLFKQLHFQTKQHSNLTLKNLSSVLEGERTRDHASLECFVMVIMSRGDGERLYGVDGYKIDIDTIISMFDSEHCSYLRGKPKVFIFQTCSDAPKTGTAEFQKKSKTPTSSSSLTLEDSGDLRADMFVVKATKDVEVSYNGVFGSRFIQSLVYLLRNLVCEEDFEEIVKKINHLNVVSEPEIVEYTSSFTKKLFFNP</sequence>
<evidence type="ECO:0000313" key="7">
    <source>
        <dbReference type="Proteomes" id="UP000005408"/>
    </source>
</evidence>
<name>A0A8W8KLL4_MAGGI</name>
<feature type="domain" description="CARD" evidence="5">
    <location>
        <begin position="1"/>
        <end position="91"/>
    </location>
</feature>
<dbReference type="PRINTS" id="PR00376">
    <property type="entry name" value="IL1BCENZYME"/>
</dbReference>
<feature type="domain" description="Caspase family p10" evidence="3">
    <location>
        <begin position="395"/>
        <end position="452"/>
    </location>
</feature>
<dbReference type="PROSITE" id="PS50207">
    <property type="entry name" value="CASPASE_P10"/>
    <property type="match status" value="1"/>
</dbReference>
<feature type="domain" description="Caspase family p20" evidence="4">
    <location>
        <begin position="224"/>
        <end position="345"/>
    </location>
</feature>
<dbReference type="PANTHER" id="PTHR47901">
    <property type="entry name" value="CASPASE RECRUITMENT DOMAIN-CONTAINING PROTEIN 18"/>
    <property type="match status" value="1"/>
</dbReference>
<evidence type="ECO:0008006" key="8">
    <source>
        <dbReference type="Google" id="ProtNLM"/>
    </source>
</evidence>
<dbReference type="GO" id="GO:0006508">
    <property type="term" value="P:proteolysis"/>
    <property type="evidence" value="ECO:0007669"/>
    <property type="project" value="InterPro"/>
</dbReference>
<dbReference type="GO" id="GO:0004197">
    <property type="term" value="F:cysteine-type endopeptidase activity"/>
    <property type="evidence" value="ECO:0007669"/>
    <property type="project" value="InterPro"/>
</dbReference>
<dbReference type="GO" id="GO:0042981">
    <property type="term" value="P:regulation of apoptotic process"/>
    <property type="evidence" value="ECO:0007669"/>
    <property type="project" value="InterPro"/>
</dbReference>
<proteinExistence type="inferred from homology"/>
<evidence type="ECO:0000256" key="2">
    <source>
        <dbReference type="RuleBase" id="RU003971"/>
    </source>
</evidence>
<keyword evidence="7" id="KW-1185">Reference proteome</keyword>
<dbReference type="GO" id="GO:0072559">
    <property type="term" value="C:NLRP3 inflammasome complex"/>
    <property type="evidence" value="ECO:0007669"/>
    <property type="project" value="TreeGrafter"/>
</dbReference>
<dbReference type="Pfam" id="PF00619">
    <property type="entry name" value="CARD"/>
    <property type="match status" value="1"/>
</dbReference>
<evidence type="ECO:0000259" key="3">
    <source>
        <dbReference type="PROSITE" id="PS50207"/>
    </source>
</evidence>
<reference evidence="6" key="1">
    <citation type="submission" date="2022-08" db="UniProtKB">
        <authorList>
            <consortium name="EnsemblMetazoa"/>
        </authorList>
    </citation>
    <scope>IDENTIFICATION</scope>
    <source>
        <strain evidence="6">05x7-T-G4-1.051#20</strain>
    </source>
</reference>
<dbReference type="GO" id="GO:0097169">
    <property type="term" value="C:AIM2 inflammasome complex"/>
    <property type="evidence" value="ECO:0007669"/>
    <property type="project" value="TreeGrafter"/>
</dbReference>
<protein>
    <recommendedName>
        <fullName evidence="8">Caspase-2</fullName>
    </recommendedName>
</protein>
<dbReference type="InterPro" id="IPR011029">
    <property type="entry name" value="DEATH-like_dom_sf"/>
</dbReference>
<dbReference type="EnsemblMetazoa" id="G23675.5">
    <property type="protein sequence ID" value="G23675.5:cds"/>
    <property type="gene ID" value="G23675"/>
</dbReference>
<dbReference type="InterPro" id="IPR002398">
    <property type="entry name" value="Pept_C14"/>
</dbReference>
<dbReference type="CDD" id="cd01671">
    <property type="entry name" value="CARD"/>
    <property type="match status" value="1"/>
</dbReference>
<organism evidence="6 7">
    <name type="scientific">Magallana gigas</name>
    <name type="common">Pacific oyster</name>
    <name type="synonym">Crassostrea gigas</name>
    <dbReference type="NCBI Taxonomy" id="29159"/>
    <lineage>
        <taxon>Eukaryota</taxon>
        <taxon>Metazoa</taxon>
        <taxon>Spiralia</taxon>
        <taxon>Lophotrochozoa</taxon>
        <taxon>Mollusca</taxon>
        <taxon>Bivalvia</taxon>
        <taxon>Autobranchia</taxon>
        <taxon>Pteriomorphia</taxon>
        <taxon>Ostreida</taxon>
        <taxon>Ostreoidea</taxon>
        <taxon>Ostreidae</taxon>
        <taxon>Magallana</taxon>
    </lineage>
</organism>
<dbReference type="SUPFAM" id="SSF47986">
    <property type="entry name" value="DEATH domain"/>
    <property type="match status" value="1"/>
</dbReference>
<dbReference type="InterPro" id="IPR029030">
    <property type="entry name" value="Caspase-like_dom_sf"/>
</dbReference>
<dbReference type="InterPro" id="IPR011600">
    <property type="entry name" value="Pept_C14_caspase"/>
</dbReference>
<evidence type="ECO:0000313" key="6">
    <source>
        <dbReference type="EnsemblMetazoa" id="G23675.5:cds"/>
    </source>
</evidence>
<dbReference type="PANTHER" id="PTHR47901:SF3">
    <property type="entry name" value="CASPASE-1"/>
    <property type="match status" value="1"/>
</dbReference>
<dbReference type="PROSITE" id="PS50208">
    <property type="entry name" value="CASPASE_P20"/>
    <property type="match status" value="1"/>
</dbReference>
<dbReference type="EnsemblMetazoa" id="G23675.3">
    <property type="protein sequence ID" value="G23675.3:cds"/>
    <property type="gene ID" value="G23675"/>
</dbReference>
<dbReference type="InterPro" id="IPR001309">
    <property type="entry name" value="Pept_C14_p20"/>
</dbReference>
<dbReference type="Pfam" id="PF00656">
    <property type="entry name" value="Peptidase_C14"/>
    <property type="match status" value="1"/>
</dbReference>
<evidence type="ECO:0000259" key="4">
    <source>
        <dbReference type="PROSITE" id="PS50208"/>
    </source>
</evidence>
<dbReference type="Proteomes" id="UP000005408">
    <property type="component" value="Unassembled WGS sequence"/>
</dbReference>
<comment type="similarity">
    <text evidence="1 2">Belongs to the peptidase C14A family.</text>
</comment>
<dbReference type="GO" id="GO:0072557">
    <property type="term" value="C:IPAF inflammasome complex"/>
    <property type="evidence" value="ECO:0007669"/>
    <property type="project" value="TreeGrafter"/>
</dbReference>
<dbReference type="SUPFAM" id="SSF52129">
    <property type="entry name" value="Caspase-like"/>
    <property type="match status" value="1"/>
</dbReference>
<dbReference type="Gene3D" id="1.10.533.10">
    <property type="entry name" value="Death Domain, Fas"/>
    <property type="match status" value="1"/>
</dbReference>
<dbReference type="InterPro" id="IPR015917">
    <property type="entry name" value="Pept_C14A"/>
</dbReference>
<evidence type="ECO:0000259" key="5">
    <source>
        <dbReference type="PROSITE" id="PS50209"/>
    </source>
</evidence>
<dbReference type="Gene3D" id="3.40.50.1460">
    <property type="match status" value="1"/>
</dbReference>
<evidence type="ECO:0000256" key="1">
    <source>
        <dbReference type="ARBA" id="ARBA00010134"/>
    </source>
</evidence>
<dbReference type="SMART" id="SM00114">
    <property type="entry name" value="CARD"/>
    <property type="match status" value="1"/>
</dbReference>
<dbReference type="OMA" id="HYSYENG"/>
<dbReference type="InterPro" id="IPR001315">
    <property type="entry name" value="CARD"/>
</dbReference>
<dbReference type="AlphaFoldDB" id="A0A8W8KLL4"/>
<dbReference type="SMART" id="SM00115">
    <property type="entry name" value="CASc"/>
    <property type="match status" value="1"/>
</dbReference>
<accession>A0A8W8KLL4</accession>
<dbReference type="OrthoDB" id="6286214at2759"/>
<dbReference type="InterPro" id="IPR002138">
    <property type="entry name" value="Pept_C14_p10"/>
</dbReference>